<dbReference type="InterPro" id="IPR058240">
    <property type="entry name" value="rSAM_sf"/>
</dbReference>
<keyword evidence="3" id="KW-0479">Metal-binding</keyword>
<protein>
    <submittedName>
        <fullName evidence="7">DUF4070 domain-containing protein</fullName>
    </submittedName>
</protein>
<dbReference type="RefSeq" id="WP_175268820.1">
    <property type="nucleotide sequence ID" value="NZ_JABFCR010000003.1"/>
</dbReference>
<keyword evidence="5" id="KW-0411">Iron-sulfur</keyword>
<accession>A0ABX1VYS7</accession>
<evidence type="ECO:0000259" key="6">
    <source>
        <dbReference type="Pfam" id="PF13282"/>
    </source>
</evidence>
<dbReference type="Gene3D" id="3.30.750.200">
    <property type="match status" value="1"/>
</dbReference>
<gene>
    <name evidence="7" type="ORF">HK413_01040</name>
</gene>
<keyword evidence="2" id="KW-0949">S-adenosyl-L-methionine</keyword>
<dbReference type="Pfam" id="PF13282">
    <property type="entry name" value="DUF4070"/>
    <property type="match status" value="1"/>
</dbReference>
<dbReference type="Proteomes" id="UP000566071">
    <property type="component" value="Unassembled WGS sequence"/>
</dbReference>
<evidence type="ECO:0000256" key="2">
    <source>
        <dbReference type="ARBA" id="ARBA00022691"/>
    </source>
</evidence>
<comment type="cofactor">
    <cofactor evidence="1">
        <name>[4Fe-4S] cluster</name>
        <dbReference type="ChEBI" id="CHEBI:49883"/>
    </cofactor>
</comment>
<name>A0ABX1VYS7_9SPHI</name>
<dbReference type="EMBL" id="JABFCR010000003">
    <property type="protein sequence ID" value="NNU33118.1"/>
    <property type="molecule type" value="Genomic_DNA"/>
</dbReference>
<evidence type="ECO:0000256" key="5">
    <source>
        <dbReference type="ARBA" id="ARBA00023014"/>
    </source>
</evidence>
<evidence type="ECO:0000256" key="1">
    <source>
        <dbReference type="ARBA" id="ARBA00001966"/>
    </source>
</evidence>
<feature type="domain" description="DUF4070" evidence="6">
    <location>
        <begin position="56"/>
        <end position="117"/>
    </location>
</feature>
<evidence type="ECO:0000313" key="7">
    <source>
        <dbReference type="EMBL" id="NNU33118.1"/>
    </source>
</evidence>
<keyword evidence="4" id="KW-0408">Iron</keyword>
<comment type="caution">
    <text evidence="7">The sequence shown here is derived from an EMBL/GenBank/DDBJ whole genome shotgun (WGS) entry which is preliminary data.</text>
</comment>
<organism evidence="7 8">
    <name type="scientific">Mucilaginibacter humi</name>
    <dbReference type="NCBI Taxonomy" id="2732510"/>
    <lineage>
        <taxon>Bacteria</taxon>
        <taxon>Pseudomonadati</taxon>
        <taxon>Bacteroidota</taxon>
        <taxon>Sphingobacteriia</taxon>
        <taxon>Sphingobacteriales</taxon>
        <taxon>Sphingobacteriaceae</taxon>
        <taxon>Mucilaginibacter</taxon>
    </lineage>
</organism>
<proteinExistence type="predicted"/>
<sequence length="126" mass="14265">MSNVHKLHQAGFTIMGGFIVGFDTDTEDSFKNIVNFIQESGIPVPIVNVLKAPPGTALFDRMNRENRLSRHFTFSEGETNIIPTMGAERLKSGFLEVISSIYPPEHSYKRLKSFWRCTSSLNMVLR</sequence>
<keyword evidence="8" id="KW-1185">Reference proteome</keyword>
<dbReference type="SUPFAM" id="SSF102114">
    <property type="entry name" value="Radical SAM enzymes"/>
    <property type="match status" value="1"/>
</dbReference>
<dbReference type="PANTHER" id="PTHR43409">
    <property type="entry name" value="ANAEROBIC MAGNESIUM-PROTOPORPHYRIN IX MONOMETHYL ESTER CYCLASE-RELATED"/>
    <property type="match status" value="1"/>
</dbReference>
<dbReference type="InterPro" id="IPR025274">
    <property type="entry name" value="DUF4070"/>
</dbReference>
<evidence type="ECO:0000256" key="3">
    <source>
        <dbReference type="ARBA" id="ARBA00022723"/>
    </source>
</evidence>
<dbReference type="PANTHER" id="PTHR43409:SF3">
    <property type="entry name" value="HYPOTHETICAL METHYLTRANSFERASE"/>
    <property type="match status" value="1"/>
</dbReference>
<dbReference type="InterPro" id="IPR051198">
    <property type="entry name" value="BchE-like"/>
</dbReference>
<reference evidence="7 8" key="1">
    <citation type="submission" date="2020-05" db="EMBL/GenBank/DDBJ databases">
        <authorList>
            <person name="Khan S.A."/>
            <person name="Jeon C.O."/>
            <person name="Chun B.H."/>
        </authorList>
    </citation>
    <scope>NUCLEOTIDE SEQUENCE [LARGE SCALE GENOMIC DNA]</scope>
    <source>
        <strain evidence="7 8">S1162</strain>
    </source>
</reference>
<evidence type="ECO:0000256" key="4">
    <source>
        <dbReference type="ARBA" id="ARBA00023004"/>
    </source>
</evidence>
<evidence type="ECO:0000313" key="8">
    <source>
        <dbReference type="Proteomes" id="UP000566071"/>
    </source>
</evidence>